<dbReference type="GO" id="GO:0045252">
    <property type="term" value="C:oxoglutarate dehydrogenase complex"/>
    <property type="evidence" value="ECO:0007669"/>
    <property type="project" value="TreeGrafter"/>
</dbReference>
<dbReference type="Gene3D" id="3.40.50.11610">
    <property type="entry name" value="Multifunctional 2-oxoglutarate metabolism enzyme, C-terminal domain"/>
    <property type="match status" value="1"/>
</dbReference>
<gene>
    <name evidence="8" type="ORF">Ga0123462_0603</name>
</gene>
<dbReference type="Proteomes" id="UP000231637">
    <property type="component" value="Chromosome"/>
</dbReference>
<dbReference type="InterPro" id="IPR031717">
    <property type="entry name" value="ODO-1/KGD_C"/>
</dbReference>
<dbReference type="SUPFAM" id="SSF52518">
    <property type="entry name" value="Thiamin diphosphate-binding fold (THDP-binding)"/>
    <property type="match status" value="2"/>
</dbReference>
<sequence length="958" mass="108159">MSQPEATSVATQDELFSAGSTYLEQMYEQYLRDPESLAPQWVDYFSDMVAAGEALPETHQQILARMRPLPRSAKHHFDDIPSLAQHGDIEYPSRAILLIQAYRMHGHLHADLDPLRLNPRPSSPELELGYYGLSESDLEQEFPTGDLTGDRKMALGDIVMMLQRTYCSHIGPEFVHITDSARRHWIQSRLERIQSLPDYDEDTRRHIYGRIMHAEELERFLHTRYLGQKRFSLEGGESLIPMLDALVQRAGSGGTREIIMGMAHRGRLNVLANIMGKSLSDIFSEFEGTQFEDAAQGQGDVKYHKGFSSDVRTPSGIVHLSLGFNPSHLEIITPVVLGSVRARQCRRKDKSKVEVMSVLIHGDAAFAGQGVVAESLQLSKLRGFRIGGTIHIVVNNQIGFTVNPFDARSTTYCTDIAKIVQAPILHVNGDDPEACCLAAEIAVEYRNTFHEDIVIDLICYRRHGHNEADAPEVTQPEMYRRIGEHPTVGTLYRDRLIRDHILSNQDCDEMIAGYRDNLETVRRANNRRAPSPANSLQGRWEGFVFEGAEEPDTAVNADLLSDLARRVHRLPSGFSLHPKVEAIYENRIEMMDGKQPVDWGCGETMAYATLVHEGGWVRLTGEDSGRSTFFHRHAVVYDQNNGKSMIPLRQVENGPLSHFIVVDSMLSEMAVMGYEYGYSVAEPRALVIWEAQYGDFTNIGQVVVDQFIAAGETKWSRMSGLVLWLPHGYEGQGAEHSSARLERFLQLCAENNMQVVYPTTPAQLFHLFRRQLMSRVRKPLIMMGPKSMLRNKLSFSPFADFTDGAFLPVMGERHLATATPRRVIFCSGKVYYDLLAERQKREIEDVVLLRIERLYPFPADELRAEIDRYADTHEIFWVQEEPANQGAWLFVNSPIRQLLLPNQKIFGVTRPESAAPAVGSAKRHKQELEALLNAAFAEGVDGCLADRHRFDAPYEGSK</sequence>
<dbReference type="InterPro" id="IPR032106">
    <property type="entry name" value="2-oxogl_dehyd_N"/>
</dbReference>
<dbReference type="Gene3D" id="3.40.50.970">
    <property type="match status" value="1"/>
</dbReference>
<dbReference type="EMBL" id="CP018800">
    <property type="protein sequence ID" value="ATX81473.1"/>
    <property type="molecule type" value="Genomic_DNA"/>
</dbReference>
<accession>A0A2K8L2J9</accession>
<dbReference type="NCBIfam" id="TIGR00239">
    <property type="entry name" value="2oxo_dh_E1"/>
    <property type="match status" value="1"/>
</dbReference>
<dbReference type="GO" id="GO:0030976">
    <property type="term" value="F:thiamine pyrophosphate binding"/>
    <property type="evidence" value="ECO:0007669"/>
    <property type="project" value="InterPro"/>
</dbReference>
<dbReference type="SMART" id="SM00861">
    <property type="entry name" value="Transket_pyr"/>
    <property type="match status" value="1"/>
</dbReference>
<dbReference type="GO" id="GO:0004591">
    <property type="term" value="F:oxoglutarate dehydrogenase (succinyl-transferring) activity"/>
    <property type="evidence" value="ECO:0007669"/>
    <property type="project" value="UniProtKB-EC"/>
</dbReference>
<protein>
    <recommendedName>
        <fullName evidence="4">oxoglutarate dehydrogenase (succinyl-transferring)</fullName>
        <ecNumber evidence="4">1.2.4.2</ecNumber>
    </recommendedName>
</protein>
<dbReference type="GO" id="GO:0005829">
    <property type="term" value="C:cytosol"/>
    <property type="evidence" value="ECO:0007669"/>
    <property type="project" value="TreeGrafter"/>
</dbReference>
<dbReference type="OrthoDB" id="5287108at2"/>
<feature type="domain" description="Transketolase-like pyrimidine-binding" evidence="7">
    <location>
        <begin position="597"/>
        <end position="791"/>
    </location>
</feature>
<dbReference type="Pfam" id="PF16870">
    <property type="entry name" value="OxoGdeHyase_C"/>
    <property type="match status" value="1"/>
</dbReference>
<name>A0A2K8L2J9_9PROT</name>
<evidence type="ECO:0000313" key="8">
    <source>
        <dbReference type="EMBL" id="ATX81473.1"/>
    </source>
</evidence>
<evidence type="ECO:0000256" key="6">
    <source>
        <dbReference type="ARBA" id="ARBA00023052"/>
    </source>
</evidence>
<reference evidence="8 9" key="1">
    <citation type="submission" date="2016-12" db="EMBL/GenBank/DDBJ databases">
        <title>Isolation and genomic insights into novel planktonic Zetaproteobacteria from stratified waters of the Chesapeake Bay.</title>
        <authorList>
            <person name="McAllister S.M."/>
            <person name="Kato S."/>
            <person name="Chan C.S."/>
            <person name="Chiu B.K."/>
            <person name="Field E.K."/>
        </authorList>
    </citation>
    <scope>NUCLEOTIDE SEQUENCE [LARGE SCALE GENOMIC DNA]</scope>
    <source>
        <strain evidence="8 9">CP-8</strain>
    </source>
</reference>
<comment type="cofactor">
    <cofactor evidence="1">
        <name>thiamine diphosphate</name>
        <dbReference type="ChEBI" id="CHEBI:58937"/>
    </cofactor>
</comment>
<dbReference type="RefSeq" id="WP_100264932.1">
    <property type="nucleotide sequence ID" value="NZ_CP018800.1"/>
</dbReference>
<keyword evidence="6" id="KW-0786">Thiamine pyrophosphate</keyword>
<dbReference type="Pfam" id="PF02779">
    <property type="entry name" value="Transket_pyr"/>
    <property type="match status" value="1"/>
</dbReference>
<dbReference type="AlphaFoldDB" id="A0A2K8L2J9"/>
<dbReference type="PANTHER" id="PTHR23152">
    <property type="entry name" value="2-OXOGLUTARATE DEHYDROGENASE"/>
    <property type="match status" value="1"/>
</dbReference>
<evidence type="ECO:0000256" key="2">
    <source>
        <dbReference type="ARBA" id="ARBA00003906"/>
    </source>
</evidence>
<comment type="function">
    <text evidence="2">E1 component of the 2-oxoglutarate dehydrogenase (OGDH) complex which catalyzes the decarboxylation of 2-oxoglutarate, the first step in the conversion of 2-oxoglutarate to succinyl-CoA and CO(2).</text>
</comment>
<evidence type="ECO:0000256" key="1">
    <source>
        <dbReference type="ARBA" id="ARBA00001964"/>
    </source>
</evidence>
<dbReference type="Pfam" id="PF16078">
    <property type="entry name" value="2-oxogl_dehyd_N"/>
    <property type="match status" value="1"/>
</dbReference>
<dbReference type="NCBIfam" id="NF006914">
    <property type="entry name" value="PRK09404.1"/>
    <property type="match status" value="1"/>
</dbReference>
<dbReference type="Pfam" id="PF00676">
    <property type="entry name" value="E1_dh"/>
    <property type="match status" value="1"/>
</dbReference>
<evidence type="ECO:0000313" key="9">
    <source>
        <dbReference type="Proteomes" id="UP000231637"/>
    </source>
</evidence>
<evidence type="ECO:0000256" key="5">
    <source>
        <dbReference type="ARBA" id="ARBA00023002"/>
    </source>
</evidence>
<dbReference type="CDD" id="cd02016">
    <property type="entry name" value="TPP_E1_OGDC_like"/>
    <property type="match status" value="1"/>
</dbReference>
<dbReference type="Gene3D" id="1.10.287.1150">
    <property type="entry name" value="TPP helical domain"/>
    <property type="match status" value="1"/>
</dbReference>
<dbReference type="InterPro" id="IPR029061">
    <property type="entry name" value="THDP-binding"/>
</dbReference>
<dbReference type="EC" id="1.2.4.2" evidence="4"/>
<dbReference type="InterPro" id="IPR011603">
    <property type="entry name" value="2oxoglutarate_DH_E1"/>
</dbReference>
<evidence type="ECO:0000259" key="7">
    <source>
        <dbReference type="SMART" id="SM00861"/>
    </source>
</evidence>
<dbReference type="PANTHER" id="PTHR23152:SF4">
    <property type="entry name" value="2-OXOADIPATE DEHYDROGENASE COMPLEX COMPONENT E1"/>
    <property type="match status" value="1"/>
</dbReference>
<dbReference type="NCBIfam" id="NF008907">
    <property type="entry name" value="PRK12270.1"/>
    <property type="match status" value="1"/>
</dbReference>
<keyword evidence="5 8" id="KW-0560">Oxidoreductase</keyword>
<dbReference type="InterPro" id="IPR042179">
    <property type="entry name" value="KGD_C_sf"/>
</dbReference>
<evidence type="ECO:0000256" key="4">
    <source>
        <dbReference type="ARBA" id="ARBA00012280"/>
    </source>
</evidence>
<dbReference type="InterPro" id="IPR005475">
    <property type="entry name" value="Transketolase-like_Pyr-bd"/>
</dbReference>
<proteinExistence type="inferred from homology"/>
<dbReference type="Gene3D" id="3.40.50.12470">
    <property type="match status" value="1"/>
</dbReference>
<comment type="similarity">
    <text evidence="3">Belongs to the alpha-ketoglutarate dehydrogenase family.</text>
</comment>
<evidence type="ECO:0000256" key="3">
    <source>
        <dbReference type="ARBA" id="ARBA00006936"/>
    </source>
</evidence>
<dbReference type="InterPro" id="IPR001017">
    <property type="entry name" value="DH_E1"/>
</dbReference>
<dbReference type="KEGG" id="mfn:Ga0123462_0603"/>
<dbReference type="PIRSF" id="PIRSF000157">
    <property type="entry name" value="Oxoglu_dh_E1"/>
    <property type="match status" value="1"/>
</dbReference>
<keyword evidence="9" id="KW-1185">Reference proteome</keyword>
<organism evidence="8 9">
    <name type="scientific">Mariprofundus ferrinatatus</name>
    <dbReference type="NCBI Taxonomy" id="1921087"/>
    <lineage>
        <taxon>Bacteria</taxon>
        <taxon>Pseudomonadati</taxon>
        <taxon>Pseudomonadota</taxon>
        <taxon>Candidatius Mariprofundia</taxon>
        <taxon>Mariprofundales</taxon>
        <taxon>Mariprofundaceae</taxon>
        <taxon>Mariprofundus</taxon>
    </lineage>
</organism>
<dbReference type="GO" id="GO:0006099">
    <property type="term" value="P:tricarboxylic acid cycle"/>
    <property type="evidence" value="ECO:0007669"/>
    <property type="project" value="TreeGrafter"/>
</dbReference>